<organism evidence="6 7">
    <name type="scientific">Variovorax dokdonensis</name>
    <dbReference type="NCBI Taxonomy" id="344883"/>
    <lineage>
        <taxon>Bacteria</taxon>
        <taxon>Pseudomonadati</taxon>
        <taxon>Pseudomonadota</taxon>
        <taxon>Betaproteobacteria</taxon>
        <taxon>Burkholderiales</taxon>
        <taxon>Comamonadaceae</taxon>
        <taxon>Variovorax</taxon>
    </lineage>
</organism>
<evidence type="ECO:0000256" key="3">
    <source>
        <dbReference type="ARBA" id="ARBA00022989"/>
    </source>
</evidence>
<dbReference type="RefSeq" id="WP_286659392.1">
    <property type="nucleotide sequence ID" value="NZ_JASZYV010000001.1"/>
</dbReference>
<feature type="transmembrane region" description="Helical" evidence="5">
    <location>
        <begin position="255"/>
        <end position="274"/>
    </location>
</feature>
<sequence>MDLQELIKLCLQASVIISVYALGLEATPKDLVFVLKRPALLVRALLAMFVIMPVVAIVLLKWFDLPHALQVTLVALAISPIPPLLPKRQSKGGGHSSYALGLMVCMALLSLILIPLWLHLLGSIFGQSFSVQMGAVTLVVLKMIIGPILAGMLVRALVPAAAQGMLRPAILLAGWLLPLAGLIVLLAMHSALLEALGHGAWIPLLVFIVIGIAVGHILGGPDADSRLVLAVSTASRHPGIAFALAAFNFPQDRGVPALIALYLLVSIIATIVYMKWLAKRTADQPEAAES</sequence>
<comment type="subcellular location">
    <subcellularLocation>
        <location evidence="1">Membrane</location>
        <topology evidence="1">Multi-pass membrane protein</topology>
    </subcellularLocation>
</comment>
<feature type="transmembrane region" description="Helical" evidence="5">
    <location>
        <begin position="227"/>
        <end position="249"/>
    </location>
</feature>
<feature type="transmembrane region" description="Helical" evidence="5">
    <location>
        <begin position="170"/>
        <end position="188"/>
    </location>
</feature>
<accession>A0ABT7N8V3</accession>
<dbReference type="Proteomes" id="UP001174908">
    <property type="component" value="Unassembled WGS sequence"/>
</dbReference>
<evidence type="ECO:0000256" key="5">
    <source>
        <dbReference type="SAM" id="Phobius"/>
    </source>
</evidence>
<dbReference type="Gene3D" id="1.20.1530.20">
    <property type="match status" value="1"/>
</dbReference>
<protein>
    <recommendedName>
        <fullName evidence="8">Na+-dependent transporter</fullName>
    </recommendedName>
</protein>
<keyword evidence="3 5" id="KW-1133">Transmembrane helix</keyword>
<evidence type="ECO:0000313" key="7">
    <source>
        <dbReference type="Proteomes" id="UP001174908"/>
    </source>
</evidence>
<keyword evidence="2 5" id="KW-0812">Transmembrane</keyword>
<comment type="caution">
    <text evidence="6">The sequence shown here is derived from an EMBL/GenBank/DDBJ whole genome shotgun (WGS) entry which is preliminary data.</text>
</comment>
<evidence type="ECO:0000256" key="2">
    <source>
        <dbReference type="ARBA" id="ARBA00022692"/>
    </source>
</evidence>
<keyword evidence="7" id="KW-1185">Reference proteome</keyword>
<dbReference type="PANTHER" id="PTHR10361">
    <property type="entry name" value="SODIUM-BILE ACID COTRANSPORTER"/>
    <property type="match status" value="1"/>
</dbReference>
<evidence type="ECO:0008006" key="8">
    <source>
        <dbReference type="Google" id="ProtNLM"/>
    </source>
</evidence>
<dbReference type="Pfam" id="PF01758">
    <property type="entry name" value="SBF"/>
    <property type="match status" value="1"/>
</dbReference>
<reference evidence="6" key="1">
    <citation type="submission" date="2023-06" db="EMBL/GenBank/DDBJ databases">
        <authorList>
            <person name="Jiang Y."/>
            <person name="Liu Q."/>
        </authorList>
    </citation>
    <scope>NUCLEOTIDE SEQUENCE</scope>
    <source>
        <strain evidence="6">CGMCC 1.12089</strain>
    </source>
</reference>
<feature type="transmembrane region" description="Helical" evidence="5">
    <location>
        <begin position="200"/>
        <end position="220"/>
    </location>
</feature>
<dbReference type="EMBL" id="JASZYV010000001">
    <property type="protein sequence ID" value="MDM0044352.1"/>
    <property type="molecule type" value="Genomic_DNA"/>
</dbReference>
<dbReference type="InterPro" id="IPR002657">
    <property type="entry name" value="BilAc:Na_symport/Acr3"/>
</dbReference>
<evidence type="ECO:0000256" key="4">
    <source>
        <dbReference type="ARBA" id="ARBA00023136"/>
    </source>
</evidence>
<gene>
    <name evidence="6" type="ORF">QTH91_07670</name>
</gene>
<feature type="transmembrane region" description="Helical" evidence="5">
    <location>
        <begin position="97"/>
        <end position="118"/>
    </location>
</feature>
<feature type="transmembrane region" description="Helical" evidence="5">
    <location>
        <begin position="138"/>
        <end position="158"/>
    </location>
</feature>
<proteinExistence type="predicted"/>
<evidence type="ECO:0000313" key="6">
    <source>
        <dbReference type="EMBL" id="MDM0044352.1"/>
    </source>
</evidence>
<name>A0ABT7N8V3_9BURK</name>
<evidence type="ECO:0000256" key="1">
    <source>
        <dbReference type="ARBA" id="ARBA00004141"/>
    </source>
</evidence>
<dbReference type="PANTHER" id="PTHR10361:SF28">
    <property type="entry name" value="P3 PROTEIN-RELATED"/>
    <property type="match status" value="1"/>
</dbReference>
<feature type="transmembrane region" description="Helical" evidence="5">
    <location>
        <begin position="40"/>
        <end position="62"/>
    </location>
</feature>
<feature type="transmembrane region" description="Helical" evidence="5">
    <location>
        <begin position="68"/>
        <end position="85"/>
    </location>
</feature>
<dbReference type="InterPro" id="IPR004710">
    <property type="entry name" value="Bilac:Na_transpt"/>
</dbReference>
<dbReference type="InterPro" id="IPR038770">
    <property type="entry name" value="Na+/solute_symporter_sf"/>
</dbReference>
<keyword evidence="4 5" id="KW-0472">Membrane</keyword>